<dbReference type="SUPFAM" id="SSF52833">
    <property type="entry name" value="Thioredoxin-like"/>
    <property type="match status" value="1"/>
</dbReference>
<evidence type="ECO:0000259" key="1">
    <source>
        <dbReference type="PROSITE" id="PS50404"/>
    </source>
</evidence>
<dbReference type="STRING" id="435.A0U92_06030"/>
<dbReference type="CDD" id="cd03194">
    <property type="entry name" value="GST_C_3"/>
    <property type="match status" value="1"/>
</dbReference>
<dbReference type="PANTHER" id="PTHR42673">
    <property type="entry name" value="MALEYLACETOACETATE ISOMERASE"/>
    <property type="match status" value="1"/>
</dbReference>
<accession>A0A1U9KF18</accession>
<dbReference type="EMBL" id="CP014692">
    <property type="protein sequence ID" value="AQS84403.1"/>
    <property type="molecule type" value="Genomic_DNA"/>
</dbReference>
<protein>
    <submittedName>
        <fullName evidence="2">Glutathione S-transferase</fullName>
    </submittedName>
</protein>
<dbReference type="AlphaFoldDB" id="A0A1U9KF18"/>
<dbReference type="GO" id="GO:0006749">
    <property type="term" value="P:glutathione metabolic process"/>
    <property type="evidence" value="ECO:0007669"/>
    <property type="project" value="TreeGrafter"/>
</dbReference>
<keyword evidence="3" id="KW-1185">Reference proteome</keyword>
<gene>
    <name evidence="2" type="ORF">A0U92_06030</name>
</gene>
<dbReference type="Proteomes" id="UP000188937">
    <property type="component" value="Chromosome"/>
</dbReference>
<dbReference type="InterPro" id="IPR004045">
    <property type="entry name" value="Glutathione_S-Trfase_N"/>
</dbReference>
<sequence length="224" mass="25556">MRKGRLVIGTKRYSSWSLRGWLPVKLAGLDVSEEVIPLRQPDSSVRIAHVSPNGKVPFLEHRNVKIWDSLAIAEYCAELEPKLWPENQVARAMARSISAEMHSGFQGVRSTMPMNLGRSQRPLKEPLSEAVTKDIVRIDSIWTEARRRFGEGGDYLFGRDFTNADVAFAPIVCRFLSYDVDVSVSDVSRAYMEAVREHPLMEQWYEEAAQEPNEWLVDAFETIE</sequence>
<dbReference type="OrthoDB" id="9799538at2"/>
<evidence type="ECO:0000313" key="3">
    <source>
        <dbReference type="Proteomes" id="UP000188937"/>
    </source>
</evidence>
<dbReference type="GO" id="GO:0004364">
    <property type="term" value="F:glutathione transferase activity"/>
    <property type="evidence" value="ECO:0007669"/>
    <property type="project" value="TreeGrafter"/>
</dbReference>
<dbReference type="GO" id="GO:0006559">
    <property type="term" value="P:L-phenylalanine catabolic process"/>
    <property type="evidence" value="ECO:0007669"/>
    <property type="project" value="TreeGrafter"/>
</dbReference>
<dbReference type="GO" id="GO:0016034">
    <property type="term" value="F:maleylacetoacetate isomerase activity"/>
    <property type="evidence" value="ECO:0007669"/>
    <property type="project" value="TreeGrafter"/>
</dbReference>
<dbReference type="InterPro" id="IPR036249">
    <property type="entry name" value="Thioredoxin-like_sf"/>
</dbReference>
<dbReference type="CDD" id="cd03043">
    <property type="entry name" value="GST_N_1"/>
    <property type="match status" value="1"/>
</dbReference>
<dbReference type="KEGG" id="aace:A0U92_06030"/>
<name>A0A1U9KF18_ACEAC</name>
<dbReference type="SUPFAM" id="SSF47616">
    <property type="entry name" value="GST C-terminal domain-like"/>
    <property type="match status" value="1"/>
</dbReference>
<dbReference type="Gene3D" id="3.40.30.10">
    <property type="entry name" value="Glutaredoxin"/>
    <property type="match status" value="1"/>
</dbReference>
<dbReference type="RefSeq" id="WP_077812447.1">
    <property type="nucleotide sequence ID" value="NZ_CP014692.1"/>
</dbReference>
<dbReference type="PROSITE" id="PS50404">
    <property type="entry name" value="GST_NTER"/>
    <property type="match status" value="1"/>
</dbReference>
<dbReference type="Pfam" id="PF13409">
    <property type="entry name" value="GST_N_2"/>
    <property type="match status" value="1"/>
</dbReference>
<dbReference type="InterPro" id="IPR036282">
    <property type="entry name" value="Glutathione-S-Trfase_C_sf"/>
</dbReference>
<dbReference type="Gene3D" id="1.20.1050.10">
    <property type="match status" value="1"/>
</dbReference>
<organism evidence="2 3">
    <name type="scientific">Acetobacter aceti</name>
    <dbReference type="NCBI Taxonomy" id="435"/>
    <lineage>
        <taxon>Bacteria</taxon>
        <taxon>Pseudomonadati</taxon>
        <taxon>Pseudomonadota</taxon>
        <taxon>Alphaproteobacteria</taxon>
        <taxon>Acetobacterales</taxon>
        <taxon>Acetobacteraceae</taxon>
        <taxon>Acetobacter</taxon>
        <taxon>Acetobacter subgen. Acetobacter</taxon>
    </lineage>
</organism>
<keyword evidence="2" id="KW-0808">Transferase</keyword>
<feature type="domain" description="GST N-terminal" evidence="1">
    <location>
        <begin position="4"/>
        <end position="84"/>
    </location>
</feature>
<evidence type="ECO:0000313" key="2">
    <source>
        <dbReference type="EMBL" id="AQS84403.1"/>
    </source>
</evidence>
<reference evidence="2 3" key="1">
    <citation type="submission" date="2016-03" db="EMBL/GenBank/DDBJ databases">
        <title>Acetic acid bacteria sequencing.</title>
        <authorList>
            <person name="Brandt J."/>
            <person name="Jakob F."/>
            <person name="Vogel R.F."/>
        </authorList>
    </citation>
    <scope>NUCLEOTIDE SEQUENCE [LARGE SCALE GENOMIC DNA]</scope>
    <source>
        <strain evidence="2 3">TMW2.1153</strain>
    </source>
</reference>
<dbReference type="PANTHER" id="PTHR42673:SF4">
    <property type="entry name" value="MALEYLACETOACETATE ISOMERASE"/>
    <property type="match status" value="1"/>
</dbReference>
<proteinExistence type="predicted"/>